<feature type="domain" description="Glycosyltransferase 2-like" evidence="3">
    <location>
        <begin position="7"/>
        <end position="122"/>
    </location>
</feature>
<feature type="transmembrane region" description="Helical" evidence="2">
    <location>
        <begin position="234"/>
        <end position="254"/>
    </location>
</feature>
<evidence type="ECO:0000256" key="2">
    <source>
        <dbReference type="SAM" id="Phobius"/>
    </source>
</evidence>
<gene>
    <name evidence="4" type="ORF">Mal52_12400</name>
</gene>
<dbReference type="SUPFAM" id="SSF53448">
    <property type="entry name" value="Nucleotide-diphospho-sugar transferases"/>
    <property type="match status" value="1"/>
</dbReference>
<keyword evidence="2" id="KW-1133">Transmembrane helix</keyword>
<dbReference type="InterPro" id="IPR029044">
    <property type="entry name" value="Nucleotide-diphossugar_trans"/>
</dbReference>
<reference evidence="4 5" key="1">
    <citation type="submission" date="2019-02" db="EMBL/GenBank/DDBJ databases">
        <title>Deep-cultivation of Planctomycetes and their phenomic and genomic characterization uncovers novel biology.</title>
        <authorList>
            <person name="Wiegand S."/>
            <person name="Jogler M."/>
            <person name="Boedeker C."/>
            <person name="Pinto D."/>
            <person name="Vollmers J."/>
            <person name="Rivas-Marin E."/>
            <person name="Kohn T."/>
            <person name="Peeters S.H."/>
            <person name="Heuer A."/>
            <person name="Rast P."/>
            <person name="Oberbeckmann S."/>
            <person name="Bunk B."/>
            <person name="Jeske O."/>
            <person name="Meyerdierks A."/>
            <person name="Storesund J.E."/>
            <person name="Kallscheuer N."/>
            <person name="Luecker S."/>
            <person name="Lage O.M."/>
            <person name="Pohl T."/>
            <person name="Merkel B.J."/>
            <person name="Hornburger P."/>
            <person name="Mueller R.-W."/>
            <person name="Bruemmer F."/>
            <person name="Labrenz M."/>
            <person name="Spormann A.M."/>
            <person name="Op den Camp H."/>
            <person name="Overmann J."/>
            <person name="Amann R."/>
            <person name="Jetten M.S.M."/>
            <person name="Mascher T."/>
            <person name="Medema M.H."/>
            <person name="Devos D.P."/>
            <person name="Kaster A.-K."/>
            <person name="Ovreas L."/>
            <person name="Rohde M."/>
            <person name="Galperin M.Y."/>
            <person name="Jogler C."/>
        </authorList>
    </citation>
    <scope>NUCLEOTIDE SEQUENCE [LARGE SCALE GENOMIC DNA]</scope>
    <source>
        <strain evidence="4 5">Mal52</strain>
    </source>
</reference>
<organism evidence="4 5">
    <name type="scientific">Symmachiella dynata</name>
    <dbReference type="NCBI Taxonomy" id="2527995"/>
    <lineage>
        <taxon>Bacteria</taxon>
        <taxon>Pseudomonadati</taxon>
        <taxon>Planctomycetota</taxon>
        <taxon>Planctomycetia</taxon>
        <taxon>Planctomycetales</taxon>
        <taxon>Planctomycetaceae</taxon>
        <taxon>Symmachiella</taxon>
    </lineage>
</organism>
<dbReference type="Pfam" id="PF00535">
    <property type="entry name" value="Glycos_transf_2"/>
    <property type="match status" value="1"/>
</dbReference>
<evidence type="ECO:0000313" key="5">
    <source>
        <dbReference type="Proteomes" id="UP000319383"/>
    </source>
</evidence>
<dbReference type="Gene3D" id="3.90.550.10">
    <property type="entry name" value="Spore Coat Polysaccharide Biosynthesis Protein SpsA, Chain A"/>
    <property type="match status" value="1"/>
</dbReference>
<accession>A0A517ZJV2</accession>
<keyword evidence="2" id="KW-0472">Membrane</keyword>
<evidence type="ECO:0000256" key="1">
    <source>
        <dbReference type="ARBA" id="ARBA00038494"/>
    </source>
</evidence>
<keyword evidence="2" id="KW-0812">Transmembrane</keyword>
<dbReference type="RefSeq" id="WP_145374780.1">
    <property type="nucleotide sequence ID" value="NZ_CP036276.1"/>
</dbReference>
<evidence type="ECO:0000313" key="4">
    <source>
        <dbReference type="EMBL" id="QDU42772.1"/>
    </source>
</evidence>
<dbReference type="AlphaFoldDB" id="A0A517ZJV2"/>
<keyword evidence="4" id="KW-0808">Transferase</keyword>
<keyword evidence="5" id="KW-1185">Reference proteome</keyword>
<dbReference type="PANTHER" id="PTHR43630:SF2">
    <property type="entry name" value="GLYCOSYLTRANSFERASE"/>
    <property type="match status" value="1"/>
</dbReference>
<name>A0A517ZJV2_9PLAN</name>
<dbReference type="Proteomes" id="UP000319383">
    <property type="component" value="Chromosome"/>
</dbReference>
<evidence type="ECO:0000259" key="3">
    <source>
        <dbReference type="Pfam" id="PF00535"/>
    </source>
</evidence>
<feature type="transmembrane region" description="Helical" evidence="2">
    <location>
        <begin position="260"/>
        <end position="285"/>
    </location>
</feature>
<dbReference type="PANTHER" id="PTHR43630">
    <property type="entry name" value="POLY-BETA-1,6-N-ACETYL-D-GLUCOSAMINE SYNTHASE"/>
    <property type="match status" value="1"/>
</dbReference>
<dbReference type="EMBL" id="CP036276">
    <property type="protein sequence ID" value="QDU42772.1"/>
    <property type="molecule type" value="Genomic_DNA"/>
</dbReference>
<proteinExistence type="inferred from homology"/>
<dbReference type="InterPro" id="IPR001173">
    <property type="entry name" value="Glyco_trans_2-like"/>
</dbReference>
<sequence length="342" mass="38207">MSETLGVVVIGRNEGERLRRCLESVKACGLHAVYVDSGSSDDSVQIAQSIDFTVVNLDLAIPFTAARARSEGYDKLLQEYPALEYVMFVDGDCEIELPWPRIAETFLQEHEEVGIVAGRRRERFPEASVYNRLCDFEWDAPTGQVAAIGGDSIVRVSAYQAAGGFNPTVPAGEEPELCSRIRAAGWKVWRINTEMTRHDAAMSHFGQWWKRLTRTGYGGFDVERRFKTGVFQRILYSAFVWGILIPLLAVIAAVTAYRYFGVIGAVAVVASVGAVWLLQILRITLRTHRQGRPWRQSLEYGWFTMLAKFPIAMGSLKSLWACLTRQGAQIIEYKSAVKSPSA</sequence>
<protein>
    <submittedName>
        <fullName evidence="4">Glycosyl transferase family 2</fullName>
    </submittedName>
</protein>
<dbReference type="GO" id="GO:0016740">
    <property type="term" value="F:transferase activity"/>
    <property type="evidence" value="ECO:0007669"/>
    <property type="project" value="UniProtKB-KW"/>
</dbReference>
<comment type="similarity">
    <text evidence="1">Belongs to the glycosyltransferase 2 family. WaaE/KdtX subfamily.</text>
</comment>
<dbReference type="CDD" id="cd00761">
    <property type="entry name" value="Glyco_tranf_GTA_type"/>
    <property type="match status" value="1"/>
</dbReference>
<dbReference type="KEGG" id="sdyn:Mal52_12400"/>